<dbReference type="PANTHER" id="PTHR35936:SF19">
    <property type="entry name" value="AMINO-ACID-BINDING PROTEIN YXEM-RELATED"/>
    <property type="match status" value="1"/>
</dbReference>
<name>A0A1M4SHF8_9FLAO</name>
<dbReference type="OrthoDB" id="9815002at2"/>
<dbReference type="Pfam" id="PF00497">
    <property type="entry name" value="SBP_bac_3"/>
    <property type="match status" value="1"/>
</dbReference>
<dbReference type="GO" id="GO:0009279">
    <property type="term" value="C:cell outer membrane"/>
    <property type="evidence" value="ECO:0007669"/>
    <property type="project" value="UniProtKB-SubCell"/>
</dbReference>
<evidence type="ECO:0000259" key="5">
    <source>
        <dbReference type="SMART" id="SM00062"/>
    </source>
</evidence>
<organism evidence="6 7">
    <name type="scientific">Psychroflexus salarius</name>
    <dbReference type="NCBI Taxonomy" id="1155689"/>
    <lineage>
        <taxon>Bacteria</taxon>
        <taxon>Pseudomonadati</taxon>
        <taxon>Bacteroidota</taxon>
        <taxon>Flavobacteriia</taxon>
        <taxon>Flavobacteriales</taxon>
        <taxon>Flavobacteriaceae</taxon>
        <taxon>Psychroflexus</taxon>
    </lineage>
</organism>
<protein>
    <submittedName>
        <fullName evidence="6">Membrane-bound lytic murein transglycosylase F</fullName>
    </submittedName>
</protein>
<dbReference type="GO" id="GO:0000270">
    <property type="term" value="P:peptidoglycan metabolic process"/>
    <property type="evidence" value="ECO:0007669"/>
    <property type="project" value="InterPro"/>
</dbReference>
<dbReference type="InterPro" id="IPR001638">
    <property type="entry name" value="Solute-binding_3/MltF_N"/>
</dbReference>
<dbReference type="GO" id="GO:0008933">
    <property type="term" value="F:peptidoglycan lytic transglycosylase activity"/>
    <property type="evidence" value="ECO:0007669"/>
    <property type="project" value="InterPro"/>
</dbReference>
<evidence type="ECO:0000313" key="7">
    <source>
        <dbReference type="Proteomes" id="UP000184462"/>
    </source>
</evidence>
<proteinExistence type="inferred from homology"/>
<dbReference type="AlphaFoldDB" id="A0A1M4SHF8"/>
<accession>A0A1M4SHF8</accession>
<feature type="domain" description="Solute-binding protein family 3/N-terminal" evidence="5">
    <location>
        <begin position="45"/>
        <end position="282"/>
    </location>
</feature>
<reference evidence="6 7" key="1">
    <citation type="submission" date="2016-11" db="EMBL/GenBank/DDBJ databases">
        <authorList>
            <person name="Jaros S."/>
            <person name="Januszkiewicz K."/>
            <person name="Wedrychowicz H."/>
        </authorList>
    </citation>
    <scope>NUCLEOTIDE SEQUENCE [LARGE SCALE GENOMIC DNA]</scope>
    <source>
        <strain evidence="6 7">DSM 25661</strain>
    </source>
</reference>
<dbReference type="SUPFAM" id="SSF53850">
    <property type="entry name" value="Periplasmic binding protein-like II"/>
    <property type="match status" value="1"/>
</dbReference>
<evidence type="ECO:0000313" key="6">
    <source>
        <dbReference type="EMBL" id="SHE31626.1"/>
    </source>
</evidence>
<comment type="subcellular location">
    <subcellularLocation>
        <location evidence="1">Cell outer membrane</location>
        <topology evidence="1">Peripheral membrane protein</topology>
    </subcellularLocation>
</comment>
<keyword evidence="4" id="KW-0472">Membrane</keyword>
<dbReference type="SUPFAM" id="SSF53955">
    <property type="entry name" value="Lysozyme-like"/>
    <property type="match status" value="1"/>
</dbReference>
<dbReference type="InterPro" id="IPR000189">
    <property type="entry name" value="Transglyc_AS"/>
</dbReference>
<dbReference type="PANTHER" id="PTHR35936">
    <property type="entry name" value="MEMBRANE-BOUND LYTIC MUREIN TRANSGLYCOSYLASE F"/>
    <property type="match status" value="1"/>
</dbReference>
<comment type="similarity">
    <text evidence="2">Belongs to the transglycosylase Slt family.</text>
</comment>
<dbReference type="RefSeq" id="WP_073190671.1">
    <property type="nucleotide sequence ID" value="NZ_FQTW01000001.1"/>
</dbReference>
<gene>
    <name evidence="6" type="ORF">SAMN05444278_101160</name>
</gene>
<dbReference type="Gene3D" id="1.10.530.10">
    <property type="match status" value="1"/>
</dbReference>
<dbReference type="EMBL" id="FQTW01000001">
    <property type="protein sequence ID" value="SHE31626.1"/>
    <property type="molecule type" value="Genomic_DNA"/>
</dbReference>
<evidence type="ECO:0000256" key="2">
    <source>
        <dbReference type="ARBA" id="ARBA00007734"/>
    </source>
</evidence>
<keyword evidence="4" id="KW-0998">Cell outer membrane</keyword>
<keyword evidence="7" id="KW-1185">Reference proteome</keyword>
<evidence type="ECO:0000256" key="1">
    <source>
        <dbReference type="ARBA" id="ARBA00004339"/>
    </source>
</evidence>
<keyword evidence="3" id="KW-0732">Signal</keyword>
<dbReference type="Pfam" id="PF01464">
    <property type="entry name" value="SLT"/>
    <property type="match status" value="1"/>
</dbReference>
<evidence type="ECO:0000256" key="4">
    <source>
        <dbReference type="ARBA" id="ARBA00023237"/>
    </source>
</evidence>
<dbReference type="SMART" id="SM00062">
    <property type="entry name" value="PBPb"/>
    <property type="match status" value="1"/>
</dbReference>
<sequence>MRFLLIVFFVSFISCKNSSTDSNNKDSKQQIIAQKSLEEIKKDGKLKAITTYSGTTYFLYKGKPMGFEYELLERLAKHLELELEMVIAKDEDSLIDMLNEGKGDLIAYGYTITEDRKKKVSFTKPLYTSHQVLIQRKPDYWRQMKIHEINEYLVKDPIELLGDSVSVKLNSSYAKRIKNLSDELGGQIYIDPIPGETSTDSIIKMLVDKKIDYTIADQNIAFINASYYPILDISTKVSFAQRIAWATRTNNPELLAEINNWITNIKKTVDYHVIYNKYYKNKRLYKRRVVSDFYSLNEGKISPYDDLIKTEAKKLGIDWRLLTSLMYQESRFKPNEESWVGAQGLMQLMPATGRELGVKQPFNPKDNIQGGTKYLAQLLKEFEDVPDSLQRLKFALASYNSGLYHVKDAQRLAEMENQNPNIWDQNVEESMLKLSSPKYYNKKGIKYGYVRGREPYNYVKEIMARYEHYKRFIEQ</sequence>
<dbReference type="InterPro" id="IPR023346">
    <property type="entry name" value="Lysozyme-like_dom_sf"/>
</dbReference>
<dbReference type="STRING" id="1155689.SAMN05444278_101160"/>
<dbReference type="Gene3D" id="3.40.190.10">
    <property type="entry name" value="Periplasmic binding protein-like II"/>
    <property type="match status" value="2"/>
</dbReference>
<dbReference type="Proteomes" id="UP000184462">
    <property type="component" value="Unassembled WGS sequence"/>
</dbReference>
<dbReference type="CDD" id="cd01009">
    <property type="entry name" value="PBP2_YfhD_N"/>
    <property type="match status" value="1"/>
</dbReference>
<dbReference type="CDD" id="cd13403">
    <property type="entry name" value="MLTF-like"/>
    <property type="match status" value="1"/>
</dbReference>
<dbReference type="InterPro" id="IPR008258">
    <property type="entry name" value="Transglycosylase_SLT_dom_1"/>
</dbReference>
<evidence type="ECO:0000256" key="3">
    <source>
        <dbReference type="ARBA" id="ARBA00022729"/>
    </source>
</evidence>
<dbReference type="PROSITE" id="PS00922">
    <property type="entry name" value="TRANSGLYCOSYLASE"/>
    <property type="match status" value="1"/>
</dbReference>
<dbReference type="PROSITE" id="PS51257">
    <property type="entry name" value="PROKAR_LIPOPROTEIN"/>
    <property type="match status" value="1"/>
</dbReference>